<dbReference type="STRING" id="84698.SAMN04488528_103834"/>
<keyword evidence="2" id="KW-0808">Transferase</keyword>
<evidence type="ECO:0000259" key="1">
    <source>
        <dbReference type="Pfam" id="PF15633"/>
    </source>
</evidence>
<dbReference type="GO" id="GO:0016740">
    <property type="term" value="F:transferase activity"/>
    <property type="evidence" value="ECO:0007669"/>
    <property type="project" value="UniProtKB-KW"/>
</dbReference>
<organism evidence="2 3">
    <name type="scientific">Clostridium frigidicarnis</name>
    <dbReference type="NCBI Taxonomy" id="84698"/>
    <lineage>
        <taxon>Bacteria</taxon>
        <taxon>Bacillati</taxon>
        <taxon>Bacillota</taxon>
        <taxon>Clostridia</taxon>
        <taxon>Eubacteriales</taxon>
        <taxon>Clostridiaceae</taxon>
        <taxon>Clostridium</taxon>
    </lineage>
</organism>
<dbReference type="OrthoDB" id="9816400at2"/>
<dbReference type="InterPro" id="IPR028920">
    <property type="entry name" value="Tox-ART-HYD1_dom"/>
</dbReference>
<dbReference type="RefSeq" id="WP_090042770.1">
    <property type="nucleotide sequence ID" value="NZ_FOKI01000038.1"/>
</dbReference>
<evidence type="ECO:0000313" key="3">
    <source>
        <dbReference type="Proteomes" id="UP000198619"/>
    </source>
</evidence>
<reference evidence="2 3" key="1">
    <citation type="submission" date="2016-10" db="EMBL/GenBank/DDBJ databases">
        <authorList>
            <person name="de Groot N.N."/>
        </authorList>
    </citation>
    <scope>NUCLEOTIDE SEQUENCE [LARGE SCALE GENOMIC DNA]</scope>
    <source>
        <strain evidence="2 3">DSM 12271</strain>
    </source>
</reference>
<keyword evidence="3" id="KW-1185">Reference proteome</keyword>
<accession>A0A1I1AKX9</accession>
<sequence>MATTASTFGTASFAMFAESQTSASAAGVGRVPIKSFGSSKNTQSINQTETQKSFNATLASRNVKGAAEAAEETTRVRHYTNRKGINGIEQDGKIIARDNNRVYVEPANKKPLSQIEAETKYQIKKGKGRDYMEFDVPNSKLEWLKNPRYGTEELTIKGGVEELINPLFKRRK</sequence>
<name>A0A1I1AKX9_9CLOT</name>
<gene>
    <name evidence="2" type="ORF">SAMN04488528_103834</name>
</gene>
<dbReference type="Proteomes" id="UP000198619">
    <property type="component" value="Unassembled WGS sequence"/>
</dbReference>
<feature type="domain" description="Tox-ART-HYD1" evidence="1">
    <location>
        <begin position="76"/>
        <end position="155"/>
    </location>
</feature>
<protein>
    <submittedName>
        <fullName evidence="2">HYD1 signature containing ADP-ribosyltransferase</fullName>
    </submittedName>
</protein>
<dbReference type="Pfam" id="PF15633">
    <property type="entry name" value="Tox-ART-HYD1"/>
    <property type="match status" value="1"/>
</dbReference>
<dbReference type="EMBL" id="FOKI01000038">
    <property type="protein sequence ID" value="SFB38152.1"/>
    <property type="molecule type" value="Genomic_DNA"/>
</dbReference>
<dbReference type="AlphaFoldDB" id="A0A1I1AKX9"/>
<proteinExistence type="predicted"/>
<evidence type="ECO:0000313" key="2">
    <source>
        <dbReference type="EMBL" id="SFB38152.1"/>
    </source>
</evidence>